<dbReference type="EMBL" id="WIXP02000006">
    <property type="protein sequence ID" value="KAF6209722.1"/>
    <property type="molecule type" value="Genomic_DNA"/>
</dbReference>
<feature type="disulfide bond" evidence="1">
    <location>
        <begin position="201"/>
        <end position="209"/>
    </location>
</feature>
<dbReference type="PANTHER" id="PTHR31048">
    <property type="entry name" value="OS03G0233200 PROTEIN"/>
    <property type="match status" value="1"/>
</dbReference>
<dbReference type="CDD" id="cd09218">
    <property type="entry name" value="TLP-PA"/>
    <property type="match status" value="1"/>
</dbReference>
<evidence type="ECO:0000313" key="4">
    <source>
        <dbReference type="Proteomes" id="UP000466442"/>
    </source>
</evidence>
<feature type="disulfide bond" evidence="1">
    <location>
        <begin position="24"/>
        <end position="256"/>
    </location>
</feature>
<feature type="disulfide bond" evidence="1">
    <location>
        <begin position="72"/>
        <end position="78"/>
    </location>
</feature>
<feature type="disulfide bond" evidence="1">
    <location>
        <begin position="191"/>
        <end position="200"/>
    </location>
</feature>
<proteinExistence type="predicted"/>
<evidence type="ECO:0008006" key="5">
    <source>
        <dbReference type="Google" id="ProtNLM"/>
    </source>
</evidence>
<feature type="disulfide bond" evidence="1">
    <location>
        <begin position="172"/>
        <end position="187"/>
    </location>
</feature>
<dbReference type="PIRSF" id="PIRSF002703">
    <property type="entry name" value="Thaumatin"/>
    <property type="match status" value="1"/>
</dbReference>
<feature type="disulfide bond" evidence="1">
    <location>
        <begin position="148"/>
        <end position="226"/>
    </location>
</feature>
<reference evidence="3" key="1">
    <citation type="journal article" date="2021" name="Mol. Ecol. Resour.">
        <title>Apolygus lucorum genome provides insights into omnivorousness and mesophyll feeding.</title>
        <authorList>
            <person name="Liu Y."/>
            <person name="Liu H."/>
            <person name="Wang H."/>
            <person name="Huang T."/>
            <person name="Liu B."/>
            <person name="Yang B."/>
            <person name="Yin L."/>
            <person name="Li B."/>
            <person name="Zhang Y."/>
            <person name="Zhang S."/>
            <person name="Jiang F."/>
            <person name="Zhang X."/>
            <person name="Ren Y."/>
            <person name="Wang B."/>
            <person name="Wang S."/>
            <person name="Lu Y."/>
            <person name="Wu K."/>
            <person name="Fan W."/>
            <person name="Wang G."/>
        </authorList>
    </citation>
    <scope>NUCLEOTIDE SEQUENCE</scope>
    <source>
        <strain evidence="3">12Hb</strain>
    </source>
</reference>
<dbReference type="AlphaFoldDB" id="A0A8S9XL20"/>
<keyword evidence="1" id="KW-1015">Disulfide bond</keyword>
<dbReference type="InterPro" id="IPR001938">
    <property type="entry name" value="Thaumatin"/>
</dbReference>
<dbReference type="Proteomes" id="UP000466442">
    <property type="component" value="Unassembled WGS sequence"/>
</dbReference>
<dbReference type="PRINTS" id="PR00347">
    <property type="entry name" value="THAUMATIN"/>
</dbReference>
<protein>
    <recommendedName>
        <fullName evidence="5">Thaumatin-like protein</fullName>
    </recommendedName>
</protein>
<organism evidence="3 4">
    <name type="scientific">Apolygus lucorum</name>
    <name type="common">Small green plant bug</name>
    <name type="synonym">Lygocoris lucorum</name>
    <dbReference type="NCBI Taxonomy" id="248454"/>
    <lineage>
        <taxon>Eukaryota</taxon>
        <taxon>Metazoa</taxon>
        <taxon>Ecdysozoa</taxon>
        <taxon>Arthropoda</taxon>
        <taxon>Hexapoda</taxon>
        <taxon>Insecta</taxon>
        <taxon>Pterygota</taxon>
        <taxon>Neoptera</taxon>
        <taxon>Paraneoptera</taxon>
        <taxon>Hemiptera</taxon>
        <taxon>Heteroptera</taxon>
        <taxon>Panheteroptera</taxon>
        <taxon>Cimicomorpha</taxon>
        <taxon>Miridae</taxon>
        <taxon>Mirini</taxon>
        <taxon>Apolygus</taxon>
    </lineage>
</organism>
<keyword evidence="2" id="KW-0732">Signal</keyword>
<dbReference type="SUPFAM" id="SSF49870">
    <property type="entry name" value="Osmotin, thaumatin-like protein"/>
    <property type="match status" value="1"/>
</dbReference>
<sequence length="257" mass="28434">MKGLHLVVLVGLAACNHIKLYNNCPYTVWPGIQGIPGKGQPERGGFVLEARRTHILNMAPNWSGKIWARTHCDESGYCKTGDCRNRIQCNGAGGFPPHSLVEITFGVRGLDFYDVSLVEGFNVPIQIEPTDGFRKTIGGRFDCKPAGCHADLNSSPFISHFRYRSLCLNSICPKQLAVKSGRNTIACMSACLKFNTNEYCCRGLSSEYCNSSLWPINYPGIFERACPDAYSYPYDDGTSVFTCQGDPATNYRLVFCP</sequence>
<keyword evidence="4" id="KW-1185">Reference proteome</keyword>
<dbReference type="PROSITE" id="PS51367">
    <property type="entry name" value="THAUMATIN_2"/>
    <property type="match status" value="1"/>
</dbReference>
<dbReference type="SMART" id="SM00205">
    <property type="entry name" value="THN"/>
    <property type="match status" value="1"/>
</dbReference>
<dbReference type="Pfam" id="PF00314">
    <property type="entry name" value="Thaumatin"/>
    <property type="match status" value="1"/>
</dbReference>
<dbReference type="InterPro" id="IPR037176">
    <property type="entry name" value="Osmotin/thaumatin-like_sf"/>
</dbReference>
<dbReference type="Gene3D" id="2.60.110.10">
    <property type="entry name" value="Thaumatin"/>
    <property type="match status" value="1"/>
</dbReference>
<feature type="chain" id="PRO_5035824331" description="Thaumatin-like protein" evidence="2">
    <location>
        <begin position="16"/>
        <end position="257"/>
    </location>
</feature>
<dbReference type="PROSITE" id="PS51257">
    <property type="entry name" value="PROKAR_LIPOPROTEIN"/>
    <property type="match status" value="1"/>
</dbReference>
<evidence type="ECO:0000256" key="1">
    <source>
        <dbReference type="PIRSR" id="PIRSR002703-1"/>
    </source>
</evidence>
<name>A0A8S9XL20_APOLU</name>
<feature type="disulfide bond" evidence="1">
    <location>
        <begin position="143"/>
        <end position="243"/>
    </location>
</feature>
<evidence type="ECO:0000256" key="2">
    <source>
        <dbReference type="SAM" id="SignalP"/>
    </source>
</evidence>
<dbReference type="OrthoDB" id="430315at2759"/>
<gene>
    <name evidence="3" type="ORF">GE061_015471</name>
</gene>
<evidence type="ECO:0000313" key="3">
    <source>
        <dbReference type="EMBL" id="KAF6209722.1"/>
    </source>
</evidence>
<feature type="signal peptide" evidence="2">
    <location>
        <begin position="1"/>
        <end position="15"/>
    </location>
</feature>
<comment type="caution">
    <text evidence="3">The sequence shown here is derived from an EMBL/GenBank/DDBJ whole genome shotgun (WGS) entry which is preliminary data.</text>
</comment>
<accession>A0A8S9XL20</accession>
<feature type="disulfide bond" evidence="1">
    <location>
        <begin position="83"/>
        <end position="89"/>
    </location>
</feature>